<sequence>MATELSNLCKRTSSIMSLVSAMVIGCSENQIVHGYKTFGAFLFICGWSAATLLLCHSGEKLMNFTYELRENICNSDWYLATPSVQKDICFILLRCQKPLYLKALPLGTINNAMFVMVMKTSYSYFTLLNRTM</sequence>
<keyword evidence="12" id="KW-1185">Reference proteome</keyword>
<dbReference type="Pfam" id="PF02949">
    <property type="entry name" value="7tm_6"/>
    <property type="match status" value="1"/>
</dbReference>
<dbReference type="InterPro" id="IPR004117">
    <property type="entry name" value="7tm6_olfct_rcpt"/>
</dbReference>
<accession>A0ABM5KY52</accession>
<comment type="subcellular location">
    <subcellularLocation>
        <location evidence="1">Cell membrane</location>
        <topology evidence="1">Multi-pass membrane protein</topology>
    </subcellularLocation>
</comment>
<dbReference type="PANTHER" id="PTHR21137:SF35">
    <property type="entry name" value="ODORANT RECEPTOR 19A-RELATED"/>
    <property type="match status" value="1"/>
</dbReference>
<keyword evidence="3" id="KW-0716">Sensory transduction</keyword>
<evidence type="ECO:0000256" key="7">
    <source>
        <dbReference type="ARBA" id="ARBA00023136"/>
    </source>
</evidence>
<evidence type="ECO:0000313" key="12">
    <source>
        <dbReference type="Proteomes" id="UP001652700"/>
    </source>
</evidence>
<reference evidence="11" key="1">
    <citation type="submission" date="2025-05" db="UniProtKB">
        <authorList>
            <consortium name="EnsemblMetazoa"/>
        </authorList>
    </citation>
    <scope>IDENTIFICATION</scope>
</reference>
<evidence type="ECO:0000256" key="6">
    <source>
        <dbReference type="ARBA" id="ARBA00022989"/>
    </source>
</evidence>
<evidence type="ECO:0000256" key="8">
    <source>
        <dbReference type="ARBA" id="ARBA00023170"/>
    </source>
</evidence>
<dbReference type="PANTHER" id="PTHR21137">
    <property type="entry name" value="ODORANT RECEPTOR"/>
    <property type="match status" value="1"/>
</dbReference>
<keyword evidence="8" id="KW-0675">Receptor</keyword>
<protein>
    <submittedName>
        <fullName evidence="11">Uncharacterized protein</fullName>
    </submittedName>
</protein>
<evidence type="ECO:0000313" key="11">
    <source>
        <dbReference type="EnsemblMetazoa" id="XP_050515123.1"/>
    </source>
</evidence>
<keyword evidence="6 10" id="KW-1133">Transmembrane helix</keyword>
<proteinExistence type="predicted"/>
<evidence type="ECO:0000256" key="10">
    <source>
        <dbReference type="SAM" id="Phobius"/>
    </source>
</evidence>
<evidence type="ECO:0000256" key="1">
    <source>
        <dbReference type="ARBA" id="ARBA00004651"/>
    </source>
</evidence>
<keyword evidence="4 10" id="KW-0812">Transmembrane</keyword>
<dbReference type="GeneID" id="126890307"/>
<dbReference type="Proteomes" id="UP001652700">
    <property type="component" value="Unplaced"/>
</dbReference>
<keyword evidence="7 10" id="KW-0472">Membrane</keyword>
<evidence type="ECO:0000256" key="4">
    <source>
        <dbReference type="ARBA" id="ARBA00022692"/>
    </source>
</evidence>
<name>A0ABM5KY52_DIAVI</name>
<organism evidence="11 12">
    <name type="scientific">Diabrotica virgifera virgifera</name>
    <name type="common">western corn rootworm</name>
    <dbReference type="NCBI Taxonomy" id="50390"/>
    <lineage>
        <taxon>Eukaryota</taxon>
        <taxon>Metazoa</taxon>
        <taxon>Ecdysozoa</taxon>
        <taxon>Arthropoda</taxon>
        <taxon>Hexapoda</taxon>
        <taxon>Insecta</taxon>
        <taxon>Pterygota</taxon>
        <taxon>Neoptera</taxon>
        <taxon>Endopterygota</taxon>
        <taxon>Coleoptera</taxon>
        <taxon>Polyphaga</taxon>
        <taxon>Cucujiformia</taxon>
        <taxon>Chrysomeloidea</taxon>
        <taxon>Chrysomelidae</taxon>
        <taxon>Galerucinae</taxon>
        <taxon>Diabroticina</taxon>
        <taxon>Diabroticites</taxon>
        <taxon>Diabrotica</taxon>
    </lineage>
</organism>
<keyword evidence="2" id="KW-1003">Cell membrane</keyword>
<evidence type="ECO:0000256" key="2">
    <source>
        <dbReference type="ARBA" id="ARBA00022475"/>
    </source>
</evidence>
<evidence type="ECO:0000256" key="5">
    <source>
        <dbReference type="ARBA" id="ARBA00022725"/>
    </source>
</evidence>
<keyword evidence="5" id="KW-0552">Olfaction</keyword>
<evidence type="ECO:0000256" key="3">
    <source>
        <dbReference type="ARBA" id="ARBA00022606"/>
    </source>
</evidence>
<evidence type="ECO:0000256" key="9">
    <source>
        <dbReference type="ARBA" id="ARBA00023224"/>
    </source>
</evidence>
<keyword evidence="9" id="KW-0807">Transducer</keyword>
<dbReference type="EnsemblMetazoa" id="XM_050659166.1">
    <property type="protein sequence ID" value="XP_050515123.1"/>
    <property type="gene ID" value="LOC126890307"/>
</dbReference>
<feature type="transmembrane region" description="Helical" evidence="10">
    <location>
        <begin position="38"/>
        <end position="55"/>
    </location>
</feature>
<dbReference type="RefSeq" id="XP_050515123.1">
    <property type="nucleotide sequence ID" value="XM_050659166.1"/>
</dbReference>